<evidence type="ECO:0000256" key="1">
    <source>
        <dbReference type="ARBA" id="ARBA00004305"/>
    </source>
</evidence>
<comment type="subcellular location">
    <subcellularLocation>
        <location evidence="1 6">Mitochondrion matrix</location>
    </subcellularLocation>
</comment>
<dbReference type="Ensembl" id="ENSTNIT00000021566.1">
    <property type="protein sequence ID" value="ENSTNIP00000021331.1"/>
    <property type="gene ID" value="ENSTNIG00000018165.1"/>
</dbReference>
<keyword evidence="5 6" id="KW-0143">Chaperone</keyword>
<dbReference type="GO" id="GO:0005759">
    <property type="term" value="C:mitochondrial matrix"/>
    <property type="evidence" value="ECO:0007669"/>
    <property type="project" value="UniProtKB-SubCell"/>
</dbReference>
<evidence type="ECO:0000313" key="8">
    <source>
        <dbReference type="Proteomes" id="UP000007303"/>
    </source>
</evidence>
<dbReference type="GO" id="GO:0005758">
    <property type="term" value="C:mitochondrial intermembrane space"/>
    <property type="evidence" value="ECO:0007669"/>
    <property type="project" value="TreeGrafter"/>
</dbReference>
<reference evidence="7" key="2">
    <citation type="submission" date="2025-08" db="UniProtKB">
        <authorList>
            <consortium name="Ensembl"/>
        </authorList>
    </citation>
    <scope>IDENTIFICATION</scope>
</reference>
<protein>
    <recommendedName>
        <fullName evidence="6">Succinate dehydrogenase assembly factor 3</fullName>
        <shortName evidence="6">SDH assembly factor 3</shortName>
        <shortName evidence="6">SDHAF3</shortName>
    </recommendedName>
</protein>
<proteinExistence type="inferred from homology"/>
<dbReference type="PANTHER" id="PTHR13137">
    <property type="entry name" value="DC11 ACN9 HOMOLOG"/>
    <property type="match status" value="1"/>
</dbReference>
<keyword evidence="3" id="KW-0809">Transit peptide</keyword>
<dbReference type="InParanoid" id="H3DLD3"/>
<evidence type="ECO:0000256" key="6">
    <source>
        <dbReference type="RuleBase" id="RU368039"/>
    </source>
</evidence>
<comment type="similarity">
    <text evidence="2 6">Belongs to the complex I LYR family. SDHAF3 subfamily.</text>
</comment>
<dbReference type="AlphaFoldDB" id="H3DLD3"/>
<evidence type="ECO:0000256" key="4">
    <source>
        <dbReference type="ARBA" id="ARBA00023128"/>
    </source>
</evidence>
<reference evidence="8" key="1">
    <citation type="journal article" date="2004" name="Nature">
        <title>Genome duplication in the teleost fish Tetraodon nigroviridis reveals the early vertebrate proto-karyotype.</title>
        <authorList>
            <person name="Jaillon O."/>
            <person name="Aury J.-M."/>
            <person name="Brunet F."/>
            <person name="Petit J.-L."/>
            <person name="Stange-Thomann N."/>
            <person name="Mauceli E."/>
            <person name="Bouneau L."/>
            <person name="Fischer C."/>
            <person name="Ozouf-Costaz C."/>
            <person name="Bernot A."/>
            <person name="Nicaud S."/>
            <person name="Jaffe D."/>
            <person name="Fisher S."/>
            <person name="Lutfalla G."/>
            <person name="Dossat C."/>
            <person name="Segurens B."/>
            <person name="Dasilva C."/>
            <person name="Salanoubat M."/>
            <person name="Levy M."/>
            <person name="Boudet N."/>
            <person name="Castellano S."/>
            <person name="Anthouard V."/>
            <person name="Jubin C."/>
            <person name="Castelli V."/>
            <person name="Katinka M."/>
            <person name="Vacherie B."/>
            <person name="Biemont C."/>
            <person name="Skalli Z."/>
            <person name="Cattolico L."/>
            <person name="Poulain J."/>
            <person name="De Berardinis V."/>
            <person name="Cruaud C."/>
            <person name="Duprat S."/>
            <person name="Brottier P."/>
            <person name="Coutanceau J.-P."/>
            <person name="Gouzy J."/>
            <person name="Parra G."/>
            <person name="Lardier G."/>
            <person name="Chapple C."/>
            <person name="McKernan K.J."/>
            <person name="McEwan P."/>
            <person name="Bosak S."/>
            <person name="Kellis M."/>
            <person name="Volff J.-N."/>
            <person name="Guigo R."/>
            <person name="Zody M.C."/>
            <person name="Mesirov J."/>
            <person name="Lindblad-Toh K."/>
            <person name="Birren B."/>
            <person name="Nusbaum C."/>
            <person name="Kahn D."/>
            <person name="Robinson-Rechavi M."/>
            <person name="Laudet V."/>
            <person name="Schachter V."/>
            <person name="Quetier F."/>
            <person name="Saurin W."/>
            <person name="Scarpelli C."/>
            <person name="Wincker P."/>
            <person name="Lander E.S."/>
            <person name="Weissenbach J."/>
            <person name="Roest Crollius H."/>
        </authorList>
    </citation>
    <scope>NUCLEOTIDE SEQUENCE [LARGE SCALE GENOMIC DNA]</scope>
</reference>
<evidence type="ECO:0000313" key="7">
    <source>
        <dbReference type="Ensembl" id="ENSTNIP00000021331.1"/>
    </source>
</evidence>
<reference evidence="7" key="3">
    <citation type="submission" date="2025-09" db="UniProtKB">
        <authorList>
            <consortium name="Ensembl"/>
        </authorList>
    </citation>
    <scope>IDENTIFICATION</scope>
</reference>
<dbReference type="OMA" id="WQQTNEN"/>
<keyword evidence="8" id="KW-1185">Reference proteome</keyword>
<dbReference type="PANTHER" id="PTHR13137:SF6">
    <property type="entry name" value="SUCCINATE DEHYDROGENASE ASSEMBLY FACTOR 3, MITOCHONDRIAL"/>
    <property type="match status" value="1"/>
</dbReference>
<sequence length="127" mass="14570">MATPAHLAQVRSLYKRILVLHRFLPIDLKALGDRYVRDEFRRHKKAAKEEVASFLKEWQGYRDTLQRQVLDAARRPPGQVSFGAALTEEELLHFQEQQQPGQLFQLNLESLKPSRTSPGPVDPVPLS</sequence>
<dbReference type="GeneTree" id="ENSGT00390000010029"/>
<evidence type="ECO:0000256" key="3">
    <source>
        <dbReference type="ARBA" id="ARBA00022946"/>
    </source>
</evidence>
<evidence type="ECO:0000256" key="5">
    <source>
        <dbReference type="ARBA" id="ARBA00023186"/>
    </source>
</evidence>
<comment type="function">
    <text evidence="6">Plays an essential role in the assembly of succinate dehydrogenase (SDH), an enzyme complex (also referred to as respiratory complex II) that is a component of both the tricarboxylic acid (TCA) cycle and the mitochondrial electron transport chain, and which couples the oxidation of succinate to fumarate with the reduction of ubiquinone (coenzyme Q) to ubiquinol. Promotes maturation of the iron-sulfur protein subunit of the SDH catalytic dimer, protecting it from the deleterious effects of oxidants. May act together with SDHAF1.</text>
</comment>
<dbReference type="FunCoup" id="H3DLD3">
    <property type="interactions" value="942"/>
</dbReference>
<dbReference type="Proteomes" id="UP000007303">
    <property type="component" value="Unassembled WGS sequence"/>
</dbReference>
<keyword evidence="4 6" id="KW-0496">Mitochondrion</keyword>
<dbReference type="InterPro" id="IPR008381">
    <property type="entry name" value="SDHAF3/Sdh7"/>
</dbReference>
<dbReference type="STRING" id="99883.ENSTNIP00000021331"/>
<dbReference type="HOGENOM" id="CLU_102310_2_1_1"/>
<dbReference type="CDD" id="cd20270">
    <property type="entry name" value="Complex1_LYR_SDHAF3_LYRM10"/>
    <property type="match status" value="1"/>
</dbReference>
<accession>H3DLD3</accession>
<dbReference type="GO" id="GO:0034553">
    <property type="term" value="P:mitochondrial respiratory chain complex II assembly"/>
    <property type="evidence" value="ECO:0007669"/>
    <property type="project" value="UniProtKB-UniRule"/>
</dbReference>
<comment type="subunit">
    <text evidence="6">Interacts with the iron-sulfur protein subunit within the SDH catalytic dimer.</text>
</comment>
<dbReference type="Pfam" id="PF13233">
    <property type="entry name" value="Complex1_LYR_2"/>
    <property type="match status" value="1"/>
</dbReference>
<organism evidence="7 8">
    <name type="scientific">Tetraodon nigroviridis</name>
    <name type="common">Spotted green pufferfish</name>
    <name type="synonym">Chelonodon nigroviridis</name>
    <dbReference type="NCBI Taxonomy" id="99883"/>
    <lineage>
        <taxon>Eukaryota</taxon>
        <taxon>Metazoa</taxon>
        <taxon>Chordata</taxon>
        <taxon>Craniata</taxon>
        <taxon>Vertebrata</taxon>
        <taxon>Euteleostomi</taxon>
        <taxon>Actinopterygii</taxon>
        <taxon>Neopterygii</taxon>
        <taxon>Teleostei</taxon>
        <taxon>Neoteleostei</taxon>
        <taxon>Acanthomorphata</taxon>
        <taxon>Eupercaria</taxon>
        <taxon>Tetraodontiformes</taxon>
        <taxon>Tetradontoidea</taxon>
        <taxon>Tetraodontidae</taxon>
        <taxon>Tetraodon</taxon>
    </lineage>
</organism>
<name>H3DLD3_TETNG</name>
<dbReference type="GO" id="GO:0006105">
    <property type="term" value="P:succinate metabolic process"/>
    <property type="evidence" value="ECO:0007669"/>
    <property type="project" value="TreeGrafter"/>
</dbReference>
<evidence type="ECO:0000256" key="2">
    <source>
        <dbReference type="ARBA" id="ARBA00006020"/>
    </source>
</evidence>